<comment type="caution">
    <text evidence="2">The sequence shown here is derived from an EMBL/GenBank/DDBJ whole genome shotgun (WGS) entry which is preliminary data.</text>
</comment>
<feature type="compositionally biased region" description="Polar residues" evidence="1">
    <location>
        <begin position="450"/>
        <end position="463"/>
    </location>
</feature>
<dbReference type="EMBL" id="PKPP01004179">
    <property type="protein sequence ID" value="PWA65643.1"/>
    <property type="molecule type" value="Genomic_DNA"/>
</dbReference>
<gene>
    <name evidence="2" type="ORF">CTI12_AA279380</name>
</gene>
<evidence type="ECO:0000313" key="3">
    <source>
        <dbReference type="Proteomes" id="UP000245207"/>
    </source>
</evidence>
<evidence type="ECO:0000313" key="2">
    <source>
        <dbReference type="EMBL" id="PWA65643.1"/>
    </source>
</evidence>
<feature type="compositionally biased region" description="Polar residues" evidence="1">
    <location>
        <begin position="370"/>
        <end position="381"/>
    </location>
</feature>
<feature type="compositionally biased region" description="Polar residues" evidence="1">
    <location>
        <begin position="88"/>
        <end position="102"/>
    </location>
</feature>
<feature type="compositionally biased region" description="Polar residues" evidence="1">
    <location>
        <begin position="416"/>
        <end position="443"/>
    </location>
</feature>
<keyword evidence="3" id="KW-1185">Reference proteome</keyword>
<proteinExistence type="predicted"/>
<name>A0A2U1MWK2_ARTAN</name>
<feature type="compositionally biased region" description="Polar residues" evidence="1">
    <location>
        <begin position="246"/>
        <end position="261"/>
    </location>
</feature>
<feature type="region of interest" description="Disordered" evidence="1">
    <location>
        <begin position="236"/>
        <end position="292"/>
    </location>
</feature>
<feature type="region of interest" description="Disordered" evidence="1">
    <location>
        <begin position="317"/>
        <end position="468"/>
    </location>
</feature>
<dbReference type="Proteomes" id="UP000245207">
    <property type="component" value="Unassembled WGS sequence"/>
</dbReference>
<feature type="compositionally biased region" description="Basic and acidic residues" evidence="1">
    <location>
        <begin position="329"/>
        <end position="343"/>
    </location>
</feature>
<feature type="compositionally biased region" description="Polar residues" evidence="1">
    <location>
        <begin position="388"/>
        <end position="406"/>
    </location>
</feature>
<organism evidence="2 3">
    <name type="scientific">Artemisia annua</name>
    <name type="common">Sweet wormwood</name>
    <dbReference type="NCBI Taxonomy" id="35608"/>
    <lineage>
        <taxon>Eukaryota</taxon>
        <taxon>Viridiplantae</taxon>
        <taxon>Streptophyta</taxon>
        <taxon>Embryophyta</taxon>
        <taxon>Tracheophyta</taxon>
        <taxon>Spermatophyta</taxon>
        <taxon>Magnoliopsida</taxon>
        <taxon>eudicotyledons</taxon>
        <taxon>Gunneridae</taxon>
        <taxon>Pentapetalae</taxon>
        <taxon>asterids</taxon>
        <taxon>campanulids</taxon>
        <taxon>Asterales</taxon>
        <taxon>Asteraceae</taxon>
        <taxon>Asteroideae</taxon>
        <taxon>Anthemideae</taxon>
        <taxon>Artemisiinae</taxon>
        <taxon>Artemisia</taxon>
    </lineage>
</organism>
<reference evidence="2 3" key="1">
    <citation type="journal article" date="2018" name="Mol. Plant">
        <title>The genome of Artemisia annua provides insight into the evolution of Asteraceae family and artemisinin biosynthesis.</title>
        <authorList>
            <person name="Shen Q."/>
            <person name="Zhang L."/>
            <person name="Liao Z."/>
            <person name="Wang S."/>
            <person name="Yan T."/>
            <person name="Shi P."/>
            <person name="Liu M."/>
            <person name="Fu X."/>
            <person name="Pan Q."/>
            <person name="Wang Y."/>
            <person name="Lv Z."/>
            <person name="Lu X."/>
            <person name="Zhang F."/>
            <person name="Jiang W."/>
            <person name="Ma Y."/>
            <person name="Chen M."/>
            <person name="Hao X."/>
            <person name="Li L."/>
            <person name="Tang Y."/>
            <person name="Lv G."/>
            <person name="Zhou Y."/>
            <person name="Sun X."/>
            <person name="Brodelius P.E."/>
            <person name="Rose J.K.C."/>
            <person name="Tang K."/>
        </authorList>
    </citation>
    <scope>NUCLEOTIDE SEQUENCE [LARGE SCALE GENOMIC DNA]</scope>
    <source>
        <strain evidence="3">cv. Huhao1</strain>
        <tissue evidence="2">Leaf</tissue>
    </source>
</reference>
<feature type="compositionally biased region" description="Polar residues" evidence="1">
    <location>
        <begin position="346"/>
        <end position="360"/>
    </location>
</feature>
<feature type="compositionally biased region" description="Polar residues" evidence="1">
    <location>
        <begin position="201"/>
        <end position="219"/>
    </location>
</feature>
<sequence>MAYGRKYKLDDIVRMVEAMGINDTACVLEITGSEVYEKVSEYVEDVRKMIQDHELNHEQRLAAKLAEYMLTGSLLMELARYQKEVESASANEGTSSMTNPNGESDLKTMTEKDESVQETKPVLGISTMSKDQESETSITESVLGSMVTGASGNMSANQESRLKTSVEKEEAIKESDPVLRTSALNTVQELKTSTEKEEQGESVSGASGGMSTMSDTNQEPYLKTLTRKEVFVQETTEPVLGKSAMTKHQGSDTSINESVSGTLVAGASGNMPTMNKDQESEPVLGTSAMNNDRESIKIEKEEGSELASKTFVAGASGNMSAKESNVDCSCDKEVTNDERKSHEPASGTTISSSGEMSMMSTAAGRESEQGYAQQKQHSVNGSILVVGSASSNQSVTEMPLASSGNRGISDERQEVGDQSIQHPDESASSASHDQGTSTTTNPNQEPPLMTANQERPQASSSTPVLGIHSWPTLKDVKGLKKRGPIAYINMK</sequence>
<feature type="region of interest" description="Disordered" evidence="1">
    <location>
        <begin position="86"/>
        <end position="138"/>
    </location>
</feature>
<feature type="compositionally biased region" description="Basic and acidic residues" evidence="1">
    <location>
        <begin position="104"/>
        <end position="117"/>
    </location>
</feature>
<feature type="region of interest" description="Disordered" evidence="1">
    <location>
        <begin position="190"/>
        <end position="220"/>
    </location>
</feature>
<feature type="compositionally biased region" description="Polar residues" evidence="1">
    <location>
        <begin position="317"/>
        <end position="327"/>
    </location>
</feature>
<accession>A0A2U1MWK2</accession>
<dbReference type="AlphaFoldDB" id="A0A2U1MWK2"/>
<evidence type="ECO:0000256" key="1">
    <source>
        <dbReference type="SAM" id="MobiDB-lite"/>
    </source>
</evidence>
<protein>
    <submittedName>
        <fullName evidence="2">Uncharacterized protein</fullName>
    </submittedName>
</protein>